<dbReference type="PANTHER" id="PTHR22946">
    <property type="entry name" value="DIENELACTONE HYDROLASE DOMAIN-CONTAINING PROTEIN-RELATED"/>
    <property type="match status" value="1"/>
</dbReference>
<comment type="caution">
    <text evidence="5">The sequence shown here is derived from an EMBL/GenBank/DDBJ whole genome shotgun (WGS) entry which is preliminary data.</text>
</comment>
<dbReference type="Proteomes" id="UP001139354">
    <property type="component" value="Unassembled WGS sequence"/>
</dbReference>
<evidence type="ECO:0000256" key="3">
    <source>
        <dbReference type="SAM" id="SignalP"/>
    </source>
</evidence>
<dbReference type="AlphaFoldDB" id="A0A9X1S5A8"/>
<sequence>MFRATSRTRIAPRWVALPLIGIVIALSACSAAPAAPIATPAPTTPATPTLVGPQTLSTLIDLPPESPQLEYLDEVESVAGETATQVAYSSGGSRVTGVLRVPAGEGPFPAVVVVHGSTDPETYETGGDLIPEQRGLLDAGFAVFALDLRGYADSAPADTAALGIDPGFGWVTTLDWAMALDVANGLQALRTGDVPTVDADRVGLLGHSLGGLLVLDAAVIAPGASDLVVALSAAPSDLGAALDEIREARPDLAEEFDFSGTPAADPGYWAEVSPRGYFDRVTEPLLMIHGSADDTTDPQWSRDTVEAWAATGNRAEFFAIEGGDHHFRPARADEVAMTVAAFEAVLG</sequence>
<dbReference type="Pfam" id="PF00326">
    <property type="entry name" value="Peptidase_S9"/>
    <property type="match status" value="1"/>
</dbReference>
<evidence type="ECO:0000313" key="6">
    <source>
        <dbReference type="Proteomes" id="UP001139354"/>
    </source>
</evidence>
<dbReference type="InterPro" id="IPR050261">
    <property type="entry name" value="FrsA_esterase"/>
</dbReference>
<dbReference type="InterPro" id="IPR029058">
    <property type="entry name" value="AB_hydrolase_fold"/>
</dbReference>
<dbReference type="RefSeq" id="WP_229386035.1">
    <property type="nucleotide sequence ID" value="NZ_JAGTTN010000009.1"/>
</dbReference>
<evidence type="ECO:0000256" key="1">
    <source>
        <dbReference type="ARBA" id="ARBA00008645"/>
    </source>
</evidence>
<dbReference type="PROSITE" id="PS51257">
    <property type="entry name" value="PROKAR_LIPOPROTEIN"/>
    <property type="match status" value="1"/>
</dbReference>
<protein>
    <submittedName>
        <fullName evidence="5">Alpha/beta fold hydrolase</fullName>
    </submittedName>
</protein>
<reference evidence="5" key="1">
    <citation type="submission" date="2021-04" db="EMBL/GenBank/DDBJ databases">
        <title>Microbacterium tenobrionis sp. nov. and Microbacterium allomyrinae sp. nov., isolated from larvae of Tenobrio molitor and Allomyrina dichotoma, respectively.</title>
        <authorList>
            <person name="Lee S.D."/>
        </authorList>
    </citation>
    <scope>NUCLEOTIDE SEQUENCE</scope>
    <source>
        <strain evidence="5">BWT-G7</strain>
    </source>
</reference>
<dbReference type="InterPro" id="IPR001375">
    <property type="entry name" value="Peptidase_S9_cat"/>
</dbReference>
<comment type="similarity">
    <text evidence="1">Belongs to the AB hydrolase superfamily.</text>
</comment>
<dbReference type="SUPFAM" id="SSF53474">
    <property type="entry name" value="alpha/beta-Hydrolases"/>
    <property type="match status" value="1"/>
</dbReference>
<accession>A0A9X1S5A8</accession>
<keyword evidence="3" id="KW-0732">Signal</keyword>
<feature type="domain" description="Peptidase S9 prolyl oligopeptidase catalytic" evidence="4">
    <location>
        <begin position="181"/>
        <end position="333"/>
    </location>
</feature>
<dbReference type="PANTHER" id="PTHR22946:SF9">
    <property type="entry name" value="POLYKETIDE TRANSFERASE AF380"/>
    <property type="match status" value="1"/>
</dbReference>
<keyword evidence="2 5" id="KW-0378">Hydrolase</keyword>
<keyword evidence="6" id="KW-1185">Reference proteome</keyword>
<evidence type="ECO:0000259" key="4">
    <source>
        <dbReference type="Pfam" id="PF00326"/>
    </source>
</evidence>
<dbReference type="Gene3D" id="3.40.50.1820">
    <property type="entry name" value="alpha/beta hydrolase"/>
    <property type="match status" value="1"/>
</dbReference>
<dbReference type="GO" id="GO:0006508">
    <property type="term" value="P:proteolysis"/>
    <property type="evidence" value="ECO:0007669"/>
    <property type="project" value="InterPro"/>
</dbReference>
<evidence type="ECO:0000313" key="5">
    <source>
        <dbReference type="EMBL" id="MCC2034033.1"/>
    </source>
</evidence>
<name>A0A9X1S5A8_9MICO</name>
<dbReference type="GO" id="GO:0008236">
    <property type="term" value="F:serine-type peptidase activity"/>
    <property type="evidence" value="ECO:0007669"/>
    <property type="project" value="InterPro"/>
</dbReference>
<gene>
    <name evidence="5" type="ORF">KEC57_17735</name>
</gene>
<dbReference type="GO" id="GO:0052689">
    <property type="term" value="F:carboxylic ester hydrolase activity"/>
    <property type="evidence" value="ECO:0007669"/>
    <property type="project" value="UniProtKB-ARBA"/>
</dbReference>
<dbReference type="EMBL" id="JAGTTN010000009">
    <property type="protein sequence ID" value="MCC2034033.1"/>
    <property type="molecule type" value="Genomic_DNA"/>
</dbReference>
<feature type="signal peptide" evidence="3">
    <location>
        <begin position="1"/>
        <end position="34"/>
    </location>
</feature>
<proteinExistence type="inferred from homology"/>
<evidence type="ECO:0000256" key="2">
    <source>
        <dbReference type="ARBA" id="ARBA00022801"/>
    </source>
</evidence>
<organism evidence="5 6">
    <name type="scientific">Microbacterium allomyrinae</name>
    <dbReference type="NCBI Taxonomy" id="2830666"/>
    <lineage>
        <taxon>Bacteria</taxon>
        <taxon>Bacillati</taxon>
        <taxon>Actinomycetota</taxon>
        <taxon>Actinomycetes</taxon>
        <taxon>Micrococcales</taxon>
        <taxon>Microbacteriaceae</taxon>
        <taxon>Microbacterium</taxon>
    </lineage>
</organism>
<feature type="chain" id="PRO_5040917203" evidence="3">
    <location>
        <begin position="35"/>
        <end position="347"/>
    </location>
</feature>